<evidence type="ECO:0000259" key="2">
    <source>
        <dbReference type="Pfam" id="PF03372"/>
    </source>
</evidence>
<dbReference type="Proteomes" id="UP000199529">
    <property type="component" value="Unassembled WGS sequence"/>
</dbReference>
<evidence type="ECO:0000313" key="4">
    <source>
        <dbReference type="Proteomes" id="UP000199529"/>
    </source>
</evidence>
<dbReference type="EMBL" id="FNOK01000001">
    <property type="protein sequence ID" value="SDW15290.1"/>
    <property type="molecule type" value="Genomic_DNA"/>
</dbReference>
<keyword evidence="4" id="KW-1185">Reference proteome</keyword>
<name>A0A1H2R834_9PSEU</name>
<dbReference type="RefSeq" id="WP_245760857.1">
    <property type="nucleotide sequence ID" value="NZ_FNOK01000001.1"/>
</dbReference>
<dbReference type="STRING" id="418495.SAMN05216215_1001308"/>
<proteinExistence type="predicted"/>
<dbReference type="PROSITE" id="PS51257">
    <property type="entry name" value="PROKAR_LIPOPROTEIN"/>
    <property type="match status" value="1"/>
</dbReference>
<accession>A0A1H2R834</accession>
<dbReference type="GO" id="GO:0003824">
    <property type="term" value="F:catalytic activity"/>
    <property type="evidence" value="ECO:0007669"/>
    <property type="project" value="InterPro"/>
</dbReference>
<reference evidence="4" key="1">
    <citation type="submission" date="2016-10" db="EMBL/GenBank/DDBJ databases">
        <authorList>
            <person name="Varghese N."/>
            <person name="Submissions S."/>
        </authorList>
    </citation>
    <scope>NUCLEOTIDE SEQUENCE [LARGE SCALE GENOMIC DNA]</scope>
    <source>
        <strain evidence="4">CGMCC 4.3530</strain>
    </source>
</reference>
<evidence type="ECO:0000256" key="1">
    <source>
        <dbReference type="SAM" id="Phobius"/>
    </source>
</evidence>
<keyword evidence="1" id="KW-0472">Membrane</keyword>
<dbReference type="Gene3D" id="3.60.10.10">
    <property type="entry name" value="Endonuclease/exonuclease/phosphatase"/>
    <property type="match status" value="1"/>
</dbReference>
<keyword evidence="1" id="KW-1133">Transmembrane helix</keyword>
<dbReference type="SUPFAM" id="SSF56219">
    <property type="entry name" value="DNase I-like"/>
    <property type="match status" value="1"/>
</dbReference>
<organism evidence="3 4">
    <name type="scientific">Saccharopolyspora shandongensis</name>
    <dbReference type="NCBI Taxonomy" id="418495"/>
    <lineage>
        <taxon>Bacteria</taxon>
        <taxon>Bacillati</taxon>
        <taxon>Actinomycetota</taxon>
        <taxon>Actinomycetes</taxon>
        <taxon>Pseudonocardiales</taxon>
        <taxon>Pseudonocardiaceae</taxon>
        <taxon>Saccharopolyspora</taxon>
    </lineage>
</organism>
<dbReference type="Pfam" id="PF03372">
    <property type="entry name" value="Exo_endo_phos"/>
    <property type="match status" value="1"/>
</dbReference>
<feature type="transmembrane region" description="Helical" evidence="1">
    <location>
        <begin position="36"/>
        <end position="53"/>
    </location>
</feature>
<evidence type="ECO:0000313" key="3">
    <source>
        <dbReference type="EMBL" id="SDW15290.1"/>
    </source>
</evidence>
<dbReference type="InterPro" id="IPR036691">
    <property type="entry name" value="Endo/exonu/phosph_ase_sf"/>
</dbReference>
<sequence length="297" mass="31059">MRVMILICCGALALLLGCHTLVPDVGGAGTLLDSAAPWLGVLIPVLALVGLAGRTRATAAVLVPAVVWCATFGVDLIPRASAAGGDFRVASQNMFADNENPSSTVADLAATDADLIGVQELTGQSRAAAREILSDDYPHHTTIGTVGLWSRFPIEATEPVDLGLGWTRALRALVRTPHGPVTVFVAHLPSLRPDSVAARNRSLTSLAAELAADRASRVIVLADLNTATTDREMEVFPPNFHVAQDEAGTGAGFTWPAGFPLVRIDHVLYSGVRATDAGVVSTRGSDHRAVVVDFAFG</sequence>
<protein>
    <submittedName>
        <fullName evidence="3">Vancomycin resistance protein VanJ</fullName>
    </submittedName>
</protein>
<keyword evidence="1" id="KW-0812">Transmembrane</keyword>
<gene>
    <name evidence="3" type="ORF">SAMN05216215_1001308</name>
</gene>
<feature type="domain" description="Endonuclease/exonuclease/phosphatase" evidence="2">
    <location>
        <begin position="91"/>
        <end position="287"/>
    </location>
</feature>
<dbReference type="InterPro" id="IPR005135">
    <property type="entry name" value="Endo/exonuclease/phosphatase"/>
</dbReference>
<dbReference type="AlphaFoldDB" id="A0A1H2R834"/>